<dbReference type="AlphaFoldDB" id="A0A081PXZ3"/>
<sequence length="42" mass="4942">MPIVIIYNYIMTNYESDLSNEIYQASDQLAHLFSISANMRDR</sequence>
<gene>
    <name evidence="1" type="ORF">SK629_1077</name>
</gene>
<evidence type="ECO:0000313" key="1">
    <source>
        <dbReference type="EMBL" id="KEQ35566.1"/>
    </source>
</evidence>
<dbReference type="PATRIC" id="fig|28037.95.peg.1012"/>
<dbReference type="Proteomes" id="UP000028090">
    <property type="component" value="Unassembled WGS sequence"/>
</dbReference>
<accession>A0A081PXZ3</accession>
<evidence type="ECO:0000313" key="2">
    <source>
        <dbReference type="Proteomes" id="UP000028090"/>
    </source>
</evidence>
<reference evidence="1 2" key="1">
    <citation type="submission" date="2014-05" db="EMBL/GenBank/DDBJ databases">
        <authorList>
            <person name="Daugherty S.C."/>
            <person name="Tallon L.J."/>
            <person name="Sadzewicz L."/>
            <person name="Kilian M."/>
            <person name="Tettelin H."/>
        </authorList>
    </citation>
    <scope>NUCLEOTIDE SEQUENCE [LARGE SCALE GENOMIC DNA]</scope>
    <source>
        <strain evidence="1 2">SK629</strain>
    </source>
</reference>
<protein>
    <submittedName>
        <fullName evidence="1">Uncharacterized protein</fullName>
    </submittedName>
</protein>
<proteinExistence type="predicted"/>
<organism evidence="1 2">
    <name type="scientific">Streptococcus mitis</name>
    <dbReference type="NCBI Taxonomy" id="28037"/>
    <lineage>
        <taxon>Bacteria</taxon>
        <taxon>Bacillati</taxon>
        <taxon>Bacillota</taxon>
        <taxon>Bacilli</taxon>
        <taxon>Lactobacillales</taxon>
        <taxon>Streptococcaceae</taxon>
        <taxon>Streptococcus</taxon>
        <taxon>Streptococcus mitis group</taxon>
    </lineage>
</organism>
<name>A0A081PXZ3_STRMT</name>
<comment type="caution">
    <text evidence="1">The sequence shown here is derived from an EMBL/GenBank/DDBJ whole genome shotgun (WGS) entry which is preliminary data.</text>
</comment>
<dbReference type="EMBL" id="JPFU01000012">
    <property type="protein sequence ID" value="KEQ35566.1"/>
    <property type="molecule type" value="Genomic_DNA"/>
</dbReference>